<comment type="subcellular location">
    <subcellularLocation>
        <location evidence="1">Membrane</location>
        <topology evidence="1">Multi-pass membrane protein</topology>
    </subcellularLocation>
</comment>
<name>A0A6G1KMM8_9PLEO</name>
<evidence type="ECO:0000256" key="2">
    <source>
        <dbReference type="ARBA" id="ARBA00022692"/>
    </source>
</evidence>
<proteinExistence type="inferred from homology"/>
<evidence type="ECO:0000256" key="3">
    <source>
        <dbReference type="ARBA" id="ARBA00022989"/>
    </source>
</evidence>
<feature type="transmembrane region" description="Helical" evidence="6">
    <location>
        <begin position="141"/>
        <end position="163"/>
    </location>
</feature>
<comment type="similarity">
    <text evidence="5">Belongs to the SAT4 family.</text>
</comment>
<evidence type="ECO:0000256" key="4">
    <source>
        <dbReference type="ARBA" id="ARBA00023136"/>
    </source>
</evidence>
<dbReference type="EMBL" id="MU005765">
    <property type="protein sequence ID" value="KAF2713805.1"/>
    <property type="molecule type" value="Genomic_DNA"/>
</dbReference>
<feature type="transmembrane region" description="Helical" evidence="6">
    <location>
        <begin position="101"/>
        <end position="129"/>
    </location>
</feature>
<evidence type="ECO:0000256" key="6">
    <source>
        <dbReference type="SAM" id="Phobius"/>
    </source>
</evidence>
<evidence type="ECO:0000256" key="1">
    <source>
        <dbReference type="ARBA" id="ARBA00004141"/>
    </source>
</evidence>
<dbReference type="InterPro" id="IPR049326">
    <property type="entry name" value="Rhodopsin_dom_fungi"/>
</dbReference>
<dbReference type="Proteomes" id="UP000799428">
    <property type="component" value="Unassembled WGS sequence"/>
</dbReference>
<keyword evidence="3 6" id="KW-1133">Transmembrane helix</keyword>
<dbReference type="OrthoDB" id="444631at2759"/>
<feature type="domain" description="Rhodopsin" evidence="7">
    <location>
        <begin position="44"/>
        <end position="291"/>
    </location>
</feature>
<dbReference type="PANTHER" id="PTHR33048">
    <property type="entry name" value="PTH11-LIKE INTEGRAL MEMBRANE PROTEIN (AFU_ORTHOLOGUE AFUA_5G11245)"/>
    <property type="match status" value="1"/>
</dbReference>
<organism evidence="8 9">
    <name type="scientific">Pleomassaria siparia CBS 279.74</name>
    <dbReference type="NCBI Taxonomy" id="1314801"/>
    <lineage>
        <taxon>Eukaryota</taxon>
        <taxon>Fungi</taxon>
        <taxon>Dikarya</taxon>
        <taxon>Ascomycota</taxon>
        <taxon>Pezizomycotina</taxon>
        <taxon>Dothideomycetes</taxon>
        <taxon>Pleosporomycetidae</taxon>
        <taxon>Pleosporales</taxon>
        <taxon>Pleomassariaceae</taxon>
        <taxon>Pleomassaria</taxon>
    </lineage>
</organism>
<feature type="transmembrane region" description="Helical" evidence="6">
    <location>
        <begin position="192"/>
        <end position="217"/>
    </location>
</feature>
<dbReference type="AlphaFoldDB" id="A0A6G1KMM8"/>
<keyword evidence="9" id="KW-1185">Reference proteome</keyword>
<evidence type="ECO:0000313" key="9">
    <source>
        <dbReference type="Proteomes" id="UP000799428"/>
    </source>
</evidence>
<sequence length="395" mass="43860">MASTPLRIPPAGVTANFDDISYLGLPVLVTSGLCLCIVFLFAAVRFYATVIVLKKWKLEDYVFFCSFAAGMAFIALQISLIKCEPIGHHAWNIFEQSMTKAALVHLLAFSIGLGPVLWLLKLSLFCFVLRHFGSVRWVKNCVYVGIIFLGIVFSAYTLIVTMACGPKNGLDLKAYLHGLNRSHCSSPNGATAIVSVFTGTVNGVGDLYLILISMPLISSLRLTKRQMYGVYLTQISGVLICLCSLLGVYYRYRSWQTTDITGGQMPLYIVLALEITLGLMIPCMPSFATLWRYYAHPDINDTGILAPTPKVPLVGSLSFPSKLPQSERESRTTWRKTHLSIEEIPYRKPSAEWTHNSIRTPQSAHVQRMKALPATPLPTTPGSPQYMHLPIMFSR</sequence>
<evidence type="ECO:0000256" key="5">
    <source>
        <dbReference type="ARBA" id="ARBA00038359"/>
    </source>
</evidence>
<evidence type="ECO:0000259" key="7">
    <source>
        <dbReference type="Pfam" id="PF20684"/>
    </source>
</evidence>
<dbReference type="InterPro" id="IPR052337">
    <property type="entry name" value="SAT4-like"/>
</dbReference>
<accession>A0A6G1KMM8</accession>
<feature type="transmembrane region" description="Helical" evidence="6">
    <location>
        <begin position="265"/>
        <end position="284"/>
    </location>
</feature>
<keyword evidence="4 6" id="KW-0472">Membrane</keyword>
<reference evidence="8" key="1">
    <citation type="journal article" date="2020" name="Stud. Mycol.">
        <title>101 Dothideomycetes genomes: a test case for predicting lifestyles and emergence of pathogens.</title>
        <authorList>
            <person name="Haridas S."/>
            <person name="Albert R."/>
            <person name="Binder M."/>
            <person name="Bloem J."/>
            <person name="Labutti K."/>
            <person name="Salamov A."/>
            <person name="Andreopoulos B."/>
            <person name="Baker S."/>
            <person name="Barry K."/>
            <person name="Bills G."/>
            <person name="Bluhm B."/>
            <person name="Cannon C."/>
            <person name="Castanera R."/>
            <person name="Culley D."/>
            <person name="Daum C."/>
            <person name="Ezra D."/>
            <person name="Gonzalez J."/>
            <person name="Henrissat B."/>
            <person name="Kuo A."/>
            <person name="Liang C."/>
            <person name="Lipzen A."/>
            <person name="Lutzoni F."/>
            <person name="Magnuson J."/>
            <person name="Mondo S."/>
            <person name="Nolan M."/>
            <person name="Ohm R."/>
            <person name="Pangilinan J."/>
            <person name="Park H.-J."/>
            <person name="Ramirez L."/>
            <person name="Alfaro M."/>
            <person name="Sun H."/>
            <person name="Tritt A."/>
            <person name="Yoshinaga Y."/>
            <person name="Zwiers L.-H."/>
            <person name="Turgeon B."/>
            <person name="Goodwin S."/>
            <person name="Spatafora J."/>
            <person name="Crous P."/>
            <person name="Grigoriev I."/>
        </authorList>
    </citation>
    <scope>NUCLEOTIDE SEQUENCE</scope>
    <source>
        <strain evidence="8">CBS 279.74</strain>
    </source>
</reference>
<feature type="transmembrane region" description="Helical" evidence="6">
    <location>
        <begin position="20"/>
        <end position="48"/>
    </location>
</feature>
<evidence type="ECO:0000313" key="8">
    <source>
        <dbReference type="EMBL" id="KAF2713805.1"/>
    </source>
</evidence>
<gene>
    <name evidence="8" type="ORF">K504DRAFT_530724</name>
</gene>
<feature type="transmembrane region" description="Helical" evidence="6">
    <location>
        <begin position="60"/>
        <end position="81"/>
    </location>
</feature>
<feature type="transmembrane region" description="Helical" evidence="6">
    <location>
        <begin position="229"/>
        <end position="250"/>
    </location>
</feature>
<dbReference type="PANTHER" id="PTHR33048:SF158">
    <property type="entry name" value="MEMBRANE PROTEIN PTH11-LIKE, PUTATIVE-RELATED"/>
    <property type="match status" value="1"/>
</dbReference>
<keyword evidence="2 6" id="KW-0812">Transmembrane</keyword>
<dbReference type="Pfam" id="PF20684">
    <property type="entry name" value="Fung_rhodopsin"/>
    <property type="match status" value="1"/>
</dbReference>
<protein>
    <recommendedName>
        <fullName evidence="7">Rhodopsin domain-containing protein</fullName>
    </recommendedName>
</protein>
<dbReference type="GO" id="GO:0016020">
    <property type="term" value="C:membrane"/>
    <property type="evidence" value="ECO:0007669"/>
    <property type="project" value="UniProtKB-SubCell"/>
</dbReference>